<proteinExistence type="predicted"/>
<dbReference type="AlphaFoldDB" id="A0A142I118"/>
<dbReference type="Pfam" id="PF01393">
    <property type="entry name" value="Chromo_shadow"/>
    <property type="match status" value="1"/>
</dbReference>
<organism evidence="6">
    <name type="scientific">Drosophila takahashii</name>
    <name type="common">Fruit fly</name>
    <dbReference type="NCBI Taxonomy" id="29030"/>
    <lineage>
        <taxon>Eukaryota</taxon>
        <taxon>Metazoa</taxon>
        <taxon>Ecdysozoa</taxon>
        <taxon>Arthropoda</taxon>
        <taxon>Hexapoda</taxon>
        <taxon>Insecta</taxon>
        <taxon>Pterygota</taxon>
        <taxon>Neoptera</taxon>
        <taxon>Endopterygota</taxon>
        <taxon>Diptera</taxon>
        <taxon>Brachycera</taxon>
        <taxon>Muscomorpha</taxon>
        <taxon>Ephydroidea</taxon>
        <taxon>Drosophilidae</taxon>
        <taxon>Drosophila</taxon>
        <taxon>Sophophora</taxon>
    </lineage>
</organism>
<gene>
    <name evidence="6" type="primary">HP1D2</name>
</gene>
<dbReference type="EMBL" id="KU527671">
    <property type="protein sequence ID" value="AMR36249.1"/>
    <property type="molecule type" value="Genomic_DNA"/>
</dbReference>
<feature type="compositionally biased region" description="Basic residues" evidence="5">
    <location>
        <begin position="147"/>
        <end position="163"/>
    </location>
</feature>
<feature type="region of interest" description="Disordered" evidence="5">
    <location>
        <begin position="90"/>
        <end position="171"/>
    </location>
</feature>
<dbReference type="CDD" id="cd00024">
    <property type="entry name" value="CD_CSD"/>
    <property type="match status" value="1"/>
</dbReference>
<dbReference type="Gene3D" id="2.40.50.40">
    <property type="match status" value="2"/>
</dbReference>
<evidence type="ECO:0000256" key="1">
    <source>
        <dbReference type="ARBA" id="ARBA00004123"/>
    </source>
</evidence>
<dbReference type="SMART" id="SM00298">
    <property type="entry name" value="CHROMO"/>
    <property type="match status" value="1"/>
</dbReference>
<keyword evidence="3" id="KW-0158">Chromosome</keyword>
<dbReference type="InterPro" id="IPR016197">
    <property type="entry name" value="Chromo-like_dom_sf"/>
</dbReference>
<evidence type="ECO:0000256" key="5">
    <source>
        <dbReference type="SAM" id="MobiDB-lite"/>
    </source>
</evidence>
<evidence type="ECO:0000256" key="3">
    <source>
        <dbReference type="ARBA" id="ARBA00022454"/>
    </source>
</evidence>
<dbReference type="PANTHER" id="PTHR22812">
    <property type="entry name" value="CHROMOBOX PROTEIN"/>
    <property type="match status" value="1"/>
</dbReference>
<feature type="compositionally biased region" description="Basic and acidic residues" evidence="5">
    <location>
        <begin position="194"/>
        <end position="204"/>
    </location>
</feature>
<evidence type="ECO:0000313" key="6">
    <source>
        <dbReference type="EMBL" id="AMR36249.1"/>
    </source>
</evidence>
<protein>
    <submittedName>
        <fullName evidence="6">HP1D2</fullName>
    </submittedName>
</protein>
<name>A0A142I118_DROTK</name>
<feature type="region of interest" description="Disordered" evidence="5">
    <location>
        <begin position="1"/>
        <end position="28"/>
    </location>
</feature>
<accession>A0A142I118</accession>
<dbReference type="InterPro" id="IPR000953">
    <property type="entry name" value="Chromo/chromo_shadow_dom"/>
</dbReference>
<feature type="compositionally biased region" description="Basic residues" evidence="5">
    <location>
        <begin position="109"/>
        <end position="123"/>
    </location>
</feature>
<dbReference type="GeneID" id="108054397"/>
<dbReference type="InterPro" id="IPR023780">
    <property type="entry name" value="Chromo_domain"/>
</dbReference>
<reference evidence="6" key="1">
    <citation type="journal article" date="2016" name="Proc. Natl. Acad. Sci. U.S.A.">
        <title>Rapid evolution of a Y-chromosome heterochromatin protein underlies sex chromosome meiotic drive.</title>
        <authorList>
            <person name="Helleu Q."/>
            <person name="Gerard P.R."/>
            <person name="Dubruille R."/>
            <person name="Ogereau D."/>
            <person name="Prud'homme B."/>
            <person name="Loppin B."/>
            <person name="Montchamp-Moreau C."/>
        </authorList>
    </citation>
    <scope>NUCLEOTIDE SEQUENCE</scope>
</reference>
<dbReference type="OrthoDB" id="1918685at2759"/>
<dbReference type="InterPro" id="IPR023779">
    <property type="entry name" value="Chromodomain_CS"/>
</dbReference>
<dbReference type="PROSITE" id="PS50013">
    <property type="entry name" value="CHROMO_2"/>
    <property type="match status" value="1"/>
</dbReference>
<dbReference type="GO" id="GO:0000792">
    <property type="term" value="C:heterochromatin"/>
    <property type="evidence" value="ECO:0007669"/>
    <property type="project" value="UniProtKB-ARBA"/>
</dbReference>
<dbReference type="CDD" id="cd00034">
    <property type="entry name" value="CSD"/>
    <property type="match status" value="1"/>
</dbReference>
<evidence type="ECO:0000256" key="2">
    <source>
        <dbReference type="ARBA" id="ARBA00004286"/>
    </source>
</evidence>
<comment type="subcellular location">
    <subcellularLocation>
        <location evidence="2">Chromosome</location>
    </subcellularLocation>
    <subcellularLocation>
        <location evidence="1">Nucleus</location>
    </subcellularLocation>
</comment>
<dbReference type="PRINTS" id="PR00504">
    <property type="entry name" value="CHROMODOMAIN"/>
</dbReference>
<dbReference type="PROSITE" id="PS00598">
    <property type="entry name" value="CHROMO_1"/>
    <property type="match status" value="1"/>
</dbReference>
<dbReference type="InterPro" id="IPR008251">
    <property type="entry name" value="Chromo_shadow_dom"/>
</dbReference>
<dbReference type="InterPro" id="IPR051219">
    <property type="entry name" value="Heterochromatin_chromo-domain"/>
</dbReference>
<dbReference type="SUPFAM" id="SSF54160">
    <property type="entry name" value="Chromo domain-like"/>
    <property type="match status" value="2"/>
</dbReference>
<evidence type="ECO:0000256" key="4">
    <source>
        <dbReference type="ARBA" id="ARBA00023242"/>
    </source>
</evidence>
<feature type="region of interest" description="Disordered" evidence="5">
    <location>
        <begin position="184"/>
        <end position="225"/>
    </location>
</feature>
<dbReference type="GO" id="GO:0005634">
    <property type="term" value="C:nucleus"/>
    <property type="evidence" value="ECO:0007669"/>
    <property type="project" value="UniProtKB-SubCell"/>
</dbReference>
<feature type="compositionally biased region" description="Low complexity" evidence="5">
    <location>
        <begin position="12"/>
        <end position="27"/>
    </location>
</feature>
<dbReference type="InterPro" id="IPR017984">
    <property type="entry name" value="Chromo_dom_subgr"/>
</dbReference>
<dbReference type="Pfam" id="PF00385">
    <property type="entry name" value="Chromo"/>
    <property type="match status" value="1"/>
</dbReference>
<sequence length="291" mass="32268">MSSGQPEKPCDSAAPTAAEASGTTASADQPDCNVYVVEKIVGKRLKGGRLQYLVKWLGFSDEENTWEPLEGVIHCCDLLADFESELLRRSQGQNAGGDQEQKQPQGATKKTRKSTKKPKRKHSSSISRELEQPEAELPAVIDPPVKGKGKGNPKAPIPRRHSCSHLESNADPVDLEMQRIHSSPVDMMPPQVGGHEDTPSKDDLPSSGEESIASEDGPDSWKMPERTKRFGLERGLELEKVHHCFKVRDKTFLFVSWKGCDEVDAVRLEEIRQAYPTPIIKFFEGLKLSDN</sequence>
<keyword evidence="4" id="KW-0539">Nucleus</keyword>